<feature type="compositionally biased region" description="Basic residues" evidence="1">
    <location>
        <begin position="7"/>
        <end position="20"/>
    </location>
</feature>
<dbReference type="AlphaFoldDB" id="A0A9W4HT33"/>
<name>A0A9W4HT33_PENOL</name>
<accession>A0A9W4HT33</accession>
<dbReference type="EMBL" id="CAJVOS010000025">
    <property type="protein sequence ID" value="CAG8111828.1"/>
    <property type="molecule type" value="Genomic_DNA"/>
</dbReference>
<comment type="caution">
    <text evidence="2">The sequence shown here is derived from an EMBL/GenBank/DDBJ whole genome shotgun (WGS) entry which is preliminary data.</text>
</comment>
<organism evidence="2 3">
    <name type="scientific">Penicillium olsonii</name>
    <dbReference type="NCBI Taxonomy" id="99116"/>
    <lineage>
        <taxon>Eukaryota</taxon>
        <taxon>Fungi</taxon>
        <taxon>Dikarya</taxon>
        <taxon>Ascomycota</taxon>
        <taxon>Pezizomycotina</taxon>
        <taxon>Eurotiomycetes</taxon>
        <taxon>Eurotiomycetidae</taxon>
        <taxon>Eurotiales</taxon>
        <taxon>Aspergillaceae</taxon>
        <taxon>Penicillium</taxon>
    </lineage>
</organism>
<reference evidence="2" key="1">
    <citation type="submission" date="2021-07" db="EMBL/GenBank/DDBJ databases">
        <authorList>
            <person name="Branca A.L. A."/>
        </authorList>
    </citation>
    <scope>NUCLEOTIDE SEQUENCE</scope>
</reference>
<evidence type="ECO:0000313" key="2">
    <source>
        <dbReference type="EMBL" id="CAG8111828.1"/>
    </source>
</evidence>
<evidence type="ECO:0000313" key="3">
    <source>
        <dbReference type="Proteomes" id="UP001153618"/>
    </source>
</evidence>
<proteinExistence type="predicted"/>
<gene>
    <name evidence="2" type="ORF">POLS_LOCUS4979</name>
</gene>
<protein>
    <submittedName>
        <fullName evidence="2">Uncharacterized protein</fullName>
    </submittedName>
</protein>
<dbReference type="OrthoDB" id="4329446at2759"/>
<feature type="region of interest" description="Disordered" evidence="1">
    <location>
        <begin position="436"/>
        <end position="464"/>
    </location>
</feature>
<evidence type="ECO:0000256" key="1">
    <source>
        <dbReference type="SAM" id="MobiDB-lite"/>
    </source>
</evidence>
<dbReference type="Proteomes" id="UP001153618">
    <property type="component" value="Unassembled WGS sequence"/>
</dbReference>
<keyword evidence="3" id="KW-1185">Reference proteome</keyword>
<sequence length="464" mass="52947">MPERYSLRRSTRVQKVKKQPLKGSPKDQIARIPILLEELDLDVSHAHKIRAPEIRPVLSHKKRSWKKWTKEEPLTDPEKLPRGWHMNEDDLAIDDIDGQIKRCHERIAENIMPDIFRQRLKEYTLAKDENKQMRLAETEKHPRSTDLSFDVIQRLHTLESIKTDLEESRKKSKSSDASRQLLNINAILEAYRSKKLDWNDGLVTYWAKGVQICQPRNFDWDEFEIINSKYNHKGAFWTEGLDGPGPEPSYASLTAQPSQYQRKLTGLRLALRLPNTAWFAELDFVHDTGCSMMGIYKNDIATIMGPYSQLETNHPPVIGKARSRSSNGDIRARDIIEVEVTILDRNRRRMTAWSRIPCAISEGSWTPNAVPRLDGPILRDTLYTATAPDLQRFVYFANTAHDIQDVLPNVDLENNPPTIPTSYMSTVKAIKSPRIASPTPSHVAKQPGMMLPKIMPGPASGAPP</sequence>
<feature type="region of interest" description="Disordered" evidence="1">
    <location>
        <begin position="1"/>
        <end position="24"/>
    </location>
</feature>